<dbReference type="InterPro" id="IPR036396">
    <property type="entry name" value="Cyt_P450_sf"/>
</dbReference>
<evidence type="ECO:0000256" key="5">
    <source>
        <dbReference type="ARBA" id="ARBA00023002"/>
    </source>
</evidence>
<dbReference type="Pfam" id="PF00067">
    <property type="entry name" value="p450"/>
    <property type="match status" value="2"/>
</dbReference>
<evidence type="ECO:0000313" key="11">
    <source>
        <dbReference type="Proteomes" id="UP000237968"/>
    </source>
</evidence>
<keyword evidence="7 9" id="KW-0503">Monooxygenase</keyword>
<comment type="cofactor">
    <cofactor evidence="1 8">
        <name>heme</name>
        <dbReference type="ChEBI" id="CHEBI:30413"/>
    </cofactor>
</comment>
<dbReference type="SUPFAM" id="SSF48264">
    <property type="entry name" value="Cytochrome P450"/>
    <property type="match status" value="1"/>
</dbReference>
<name>A0A2S9Y7F2_9BACT</name>
<evidence type="ECO:0000256" key="1">
    <source>
        <dbReference type="ARBA" id="ARBA00001971"/>
    </source>
</evidence>
<evidence type="ECO:0000256" key="6">
    <source>
        <dbReference type="ARBA" id="ARBA00023004"/>
    </source>
</evidence>
<dbReference type="PANTHER" id="PTHR24286:SF24">
    <property type="entry name" value="LANOSTEROL 14-ALPHA DEMETHYLASE"/>
    <property type="match status" value="1"/>
</dbReference>
<dbReference type="GO" id="GO:0016125">
    <property type="term" value="P:sterol metabolic process"/>
    <property type="evidence" value="ECO:0007669"/>
    <property type="project" value="TreeGrafter"/>
</dbReference>
<proteinExistence type="inferred from homology"/>
<dbReference type="RefSeq" id="WP_106392106.1">
    <property type="nucleotide sequence ID" value="NZ_PVNK01000136.1"/>
</dbReference>
<dbReference type="EC" id="1.14.-.-" evidence="10"/>
<dbReference type="GO" id="GO:0004497">
    <property type="term" value="F:monooxygenase activity"/>
    <property type="evidence" value="ECO:0007669"/>
    <property type="project" value="UniProtKB-KW"/>
</dbReference>
<evidence type="ECO:0000256" key="9">
    <source>
        <dbReference type="RuleBase" id="RU000461"/>
    </source>
</evidence>
<evidence type="ECO:0000256" key="2">
    <source>
        <dbReference type="ARBA" id="ARBA00010617"/>
    </source>
</evidence>
<gene>
    <name evidence="10" type="ORF">ENSA5_27200</name>
</gene>
<evidence type="ECO:0000256" key="3">
    <source>
        <dbReference type="ARBA" id="ARBA00022617"/>
    </source>
</evidence>
<keyword evidence="6 8" id="KW-0408">Iron</keyword>
<dbReference type="PRINTS" id="PR00385">
    <property type="entry name" value="P450"/>
</dbReference>
<keyword evidence="11" id="KW-1185">Reference proteome</keyword>
<dbReference type="GO" id="GO:0016705">
    <property type="term" value="F:oxidoreductase activity, acting on paired donors, with incorporation or reduction of molecular oxygen"/>
    <property type="evidence" value="ECO:0007669"/>
    <property type="project" value="InterPro"/>
</dbReference>
<evidence type="ECO:0000256" key="7">
    <source>
        <dbReference type="ARBA" id="ARBA00023033"/>
    </source>
</evidence>
<dbReference type="GO" id="GO:0005506">
    <property type="term" value="F:iron ion binding"/>
    <property type="evidence" value="ECO:0007669"/>
    <property type="project" value="InterPro"/>
</dbReference>
<reference evidence="10 11" key="1">
    <citation type="submission" date="2018-03" db="EMBL/GenBank/DDBJ databases">
        <title>Draft Genome Sequences of the Obligatory Marine Myxobacteria Enhygromyxa salina SWB005.</title>
        <authorList>
            <person name="Poehlein A."/>
            <person name="Moghaddam J.A."/>
            <person name="Harms H."/>
            <person name="Alanjari M."/>
            <person name="Koenig G.M."/>
            <person name="Daniel R."/>
            <person name="Schaeberle T.F."/>
        </authorList>
    </citation>
    <scope>NUCLEOTIDE SEQUENCE [LARGE SCALE GENOMIC DNA]</scope>
    <source>
        <strain evidence="10 11">SWB005</strain>
    </source>
</reference>
<dbReference type="InterPro" id="IPR001128">
    <property type="entry name" value="Cyt_P450"/>
</dbReference>
<feature type="binding site" description="axial binding residue" evidence="8">
    <location>
        <position position="382"/>
    </location>
    <ligand>
        <name>heme</name>
        <dbReference type="ChEBI" id="CHEBI:30413"/>
    </ligand>
    <ligandPart>
        <name>Fe</name>
        <dbReference type="ChEBI" id="CHEBI:18248"/>
    </ligandPart>
</feature>
<evidence type="ECO:0000256" key="8">
    <source>
        <dbReference type="PIRSR" id="PIRSR602403-1"/>
    </source>
</evidence>
<dbReference type="OrthoDB" id="9764248at2"/>
<dbReference type="InterPro" id="IPR002403">
    <property type="entry name" value="Cyt_P450_E_grp-IV"/>
</dbReference>
<comment type="similarity">
    <text evidence="2 9">Belongs to the cytochrome P450 family.</text>
</comment>
<sequence>MPKNIKDAPTLSGRWPLFGHLPRLNRDAYRFLRDAARELGPVFWIDLGFGNRTLMVVSEPGFAVFKSKHADSSHLRDFAAFLGKSMLTVDGPDHRRMRTASSHAFTPAGLSRAQIGDTIAETLERRVATWQGQDSVAIVEQTKVIALEVIFRVMGIEVRDLPQWSRWYAEFLLGLIDIPINLPGTPKWRARRARRWLEARVLAIIADARARDDHDSLVGAMVHGKDDQGAGQSESELVDNLLILGFAGHETTASTMAWSMLHLGSSPRRWDRLCEEAAAIGDPPHDYAELMSRAPYALGVFRESLRLYPPVTIDSRRAHTTFELAGYRIEPGTVVGTSFLHLSRDEARYEQPDAWRPERWLDLGHKPTPIENCQFGGGAHFCLGYHMALLEGTMFLVHVARTLSKWGRRPLVEGELPRPTFVPLTRPPAKTRLVLA</sequence>
<keyword evidence="3 8" id="KW-0349">Heme</keyword>
<organism evidence="10 11">
    <name type="scientific">Enhygromyxa salina</name>
    <dbReference type="NCBI Taxonomy" id="215803"/>
    <lineage>
        <taxon>Bacteria</taxon>
        <taxon>Pseudomonadati</taxon>
        <taxon>Myxococcota</taxon>
        <taxon>Polyangia</taxon>
        <taxon>Nannocystales</taxon>
        <taxon>Nannocystaceae</taxon>
        <taxon>Enhygromyxa</taxon>
    </lineage>
</organism>
<dbReference type="GO" id="GO:0020037">
    <property type="term" value="F:heme binding"/>
    <property type="evidence" value="ECO:0007669"/>
    <property type="project" value="InterPro"/>
</dbReference>
<dbReference type="AlphaFoldDB" id="A0A2S9Y7F2"/>
<dbReference type="EMBL" id="PVNK01000136">
    <property type="protein sequence ID" value="PRQ01038.1"/>
    <property type="molecule type" value="Genomic_DNA"/>
</dbReference>
<accession>A0A2S9Y7F2</accession>
<comment type="caution">
    <text evidence="10">The sequence shown here is derived from an EMBL/GenBank/DDBJ whole genome shotgun (WGS) entry which is preliminary data.</text>
</comment>
<dbReference type="PROSITE" id="PS00086">
    <property type="entry name" value="CYTOCHROME_P450"/>
    <property type="match status" value="1"/>
</dbReference>
<protein>
    <submittedName>
        <fullName evidence="10">Putative cytochrome P450</fullName>
        <ecNumber evidence="10">1.14.-.-</ecNumber>
    </submittedName>
</protein>
<dbReference type="PANTHER" id="PTHR24286">
    <property type="entry name" value="CYTOCHROME P450 26"/>
    <property type="match status" value="1"/>
</dbReference>
<dbReference type="Gene3D" id="1.10.630.10">
    <property type="entry name" value="Cytochrome P450"/>
    <property type="match status" value="1"/>
</dbReference>
<dbReference type="Proteomes" id="UP000237968">
    <property type="component" value="Unassembled WGS sequence"/>
</dbReference>
<dbReference type="InterPro" id="IPR017972">
    <property type="entry name" value="Cyt_P450_CS"/>
</dbReference>
<evidence type="ECO:0000313" key="10">
    <source>
        <dbReference type="EMBL" id="PRQ01038.1"/>
    </source>
</evidence>
<keyword evidence="4 8" id="KW-0479">Metal-binding</keyword>
<keyword evidence="5 9" id="KW-0560">Oxidoreductase</keyword>
<dbReference type="PRINTS" id="PR00465">
    <property type="entry name" value="EP450IV"/>
</dbReference>
<evidence type="ECO:0000256" key="4">
    <source>
        <dbReference type="ARBA" id="ARBA00022723"/>
    </source>
</evidence>